<dbReference type="Proteomes" id="UP001215712">
    <property type="component" value="Unassembled WGS sequence"/>
</dbReference>
<comment type="caution">
    <text evidence="1">The sequence shown here is derived from an EMBL/GenBank/DDBJ whole genome shotgun (WGS) entry which is preliminary data.</text>
</comment>
<gene>
    <name evidence="1" type="ORF">N7493_008407</name>
</gene>
<dbReference type="EMBL" id="JAQJAN010000012">
    <property type="protein sequence ID" value="KAJ5716496.1"/>
    <property type="molecule type" value="Genomic_DNA"/>
</dbReference>
<evidence type="ECO:0000313" key="2">
    <source>
        <dbReference type="Proteomes" id="UP001215712"/>
    </source>
</evidence>
<protein>
    <submittedName>
        <fullName evidence="1">Uncharacterized protein</fullName>
    </submittedName>
</protein>
<reference evidence="1" key="1">
    <citation type="journal article" date="2023" name="IMA Fungus">
        <title>Comparative genomic study of the Penicillium genus elucidates a diverse pangenome and 15 lateral gene transfer events.</title>
        <authorList>
            <person name="Petersen C."/>
            <person name="Sorensen T."/>
            <person name="Nielsen M.R."/>
            <person name="Sondergaard T.E."/>
            <person name="Sorensen J.L."/>
            <person name="Fitzpatrick D.A."/>
            <person name="Frisvad J.C."/>
            <person name="Nielsen K.L."/>
        </authorList>
    </citation>
    <scope>NUCLEOTIDE SEQUENCE</scope>
    <source>
        <strain evidence="1">IBT 17514</strain>
    </source>
</reference>
<keyword evidence="2" id="KW-1185">Reference proteome</keyword>
<reference evidence="1" key="2">
    <citation type="submission" date="2023-01" db="EMBL/GenBank/DDBJ databases">
        <authorList>
            <person name="Petersen C."/>
        </authorList>
    </citation>
    <scope>NUCLEOTIDE SEQUENCE</scope>
    <source>
        <strain evidence="1">IBT 17514</strain>
    </source>
</reference>
<proteinExistence type="predicted"/>
<organism evidence="1 2">
    <name type="scientific">Penicillium malachiteum</name>
    <dbReference type="NCBI Taxonomy" id="1324776"/>
    <lineage>
        <taxon>Eukaryota</taxon>
        <taxon>Fungi</taxon>
        <taxon>Dikarya</taxon>
        <taxon>Ascomycota</taxon>
        <taxon>Pezizomycotina</taxon>
        <taxon>Eurotiomycetes</taxon>
        <taxon>Eurotiomycetidae</taxon>
        <taxon>Eurotiales</taxon>
        <taxon>Aspergillaceae</taxon>
        <taxon>Penicillium</taxon>
    </lineage>
</organism>
<dbReference type="AlphaFoldDB" id="A0AAD6HH69"/>
<evidence type="ECO:0000313" key="1">
    <source>
        <dbReference type="EMBL" id="KAJ5716496.1"/>
    </source>
</evidence>
<name>A0AAD6HH69_9EURO</name>
<accession>A0AAD6HH69</accession>
<sequence length="114" mass="12265">MFRVDLIAQGSGAPGFFTADAWELATLEALARMVSYPGSGMHCIDLPLTHSLEARVRLVTGLTRRTSGAAMQPMLDAALIVLVMTHSKSNAVCKLDSSGQVLFYLNQDSDYTAT</sequence>